<dbReference type="GO" id="GO:0008406">
    <property type="term" value="P:gonad development"/>
    <property type="evidence" value="ECO:0007669"/>
    <property type="project" value="UniProtKB-ARBA"/>
</dbReference>
<dbReference type="Proteomes" id="UP000504606">
    <property type="component" value="Unplaced"/>
</dbReference>
<keyword evidence="9 10" id="KW-0238">DNA-binding</keyword>
<keyword evidence="6" id="KW-0804">Transcription</keyword>
<organism evidence="14 15">
    <name type="scientific">Frankliniella occidentalis</name>
    <name type="common">Western flower thrips</name>
    <name type="synonym">Euthrips occidentalis</name>
    <dbReference type="NCBI Taxonomy" id="133901"/>
    <lineage>
        <taxon>Eukaryota</taxon>
        <taxon>Metazoa</taxon>
        <taxon>Ecdysozoa</taxon>
        <taxon>Arthropoda</taxon>
        <taxon>Hexapoda</taxon>
        <taxon>Insecta</taxon>
        <taxon>Pterygota</taxon>
        <taxon>Neoptera</taxon>
        <taxon>Paraneoptera</taxon>
        <taxon>Thysanoptera</taxon>
        <taxon>Terebrantia</taxon>
        <taxon>Thripoidea</taxon>
        <taxon>Thripidae</taxon>
        <taxon>Frankliniella</taxon>
    </lineage>
</organism>
<evidence type="ECO:0000313" key="14">
    <source>
        <dbReference type="Proteomes" id="UP000504606"/>
    </source>
</evidence>
<dbReference type="SMART" id="SM00389">
    <property type="entry name" value="HOX"/>
    <property type="match status" value="1"/>
</dbReference>
<dbReference type="OrthoDB" id="624345at2759"/>
<keyword evidence="3" id="KW-0221">Differentiation</keyword>
<dbReference type="GO" id="GO:0016199">
    <property type="term" value="P:axon midline choice point recognition"/>
    <property type="evidence" value="ECO:0007669"/>
    <property type="project" value="UniProtKB-ARBA"/>
</dbReference>
<dbReference type="InterPro" id="IPR009057">
    <property type="entry name" value="Homeodomain-like_sf"/>
</dbReference>
<keyword evidence="2" id="KW-0217">Developmental protein</keyword>
<dbReference type="InterPro" id="IPR000210">
    <property type="entry name" value="BTB/POZ_dom"/>
</dbReference>
<protein>
    <submittedName>
        <fullName evidence="15">Protein bric-a-brac 2 isoform X1</fullName>
    </submittedName>
</protein>
<dbReference type="InterPro" id="IPR051095">
    <property type="entry name" value="Dros_DevTransReg"/>
</dbReference>
<dbReference type="PANTHER" id="PTHR23110">
    <property type="entry name" value="BTB DOMAIN TRANSCRIPTION FACTOR"/>
    <property type="match status" value="1"/>
</dbReference>
<dbReference type="KEGG" id="foc:113211143"/>
<feature type="domain" description="BTB" evidence="13">
    <location>
        <begin position="32"/>
        <end position="97"/>
    </location>
</feature>
<dbReference type="InterPro" id="IPR011333">
    <property type="entry name" value="SKP1/BTB/POZ_sf"/>
</dbReference>
<dbReference type="Pfam" id="PF00046">
    <property type="entry name" value="Homeodomain"/>
    <property type="match status" value="1"/>
</dbReference>
<keyword evidence="9 10" id="KW-0371">Homeobox</keyword>
<keyword evidence="5" id="KW-0805">Transcription regulation</keyword>
<dbReference type="GO" id="GO:0045476">
    <property type="term" value="P:nurse cell apoptotic process"/>
    <property type="evidence" value="ECO:0007669"/>
    <property type="project" value="UniProtKB-ARBA"/>
</dbReference>
<dbReference type="CDD" id="cd18315">
    <property type="entry name" value="BTB_POZ_BAB-like"/>
    <property type="match status" value="1"/>
</dbReference>
<gene>
    <name evidence="15" type="primary">LOC113211143</name>
</gene>
<dbReference type="GO" id="GO:0006357">
    <property type="term" value="P:regulation of transcription by RNA polymerase II"/>
    <property type="evidence" value="ECO:0007669"/>
    <property type="project" value="TreeGrafter"/>
</dbReference>
<dbReference type="Gene3D" id="1.10.10.60">
    <property type="entry name" value="Homeodomain-like"/>
    <property type="match status" value="1"/>
</dbReference>
<comment type="function">
    <text evidence="8">Putative transcription factor required for axon growth and guidance in the central and peripheral nervous systems. Repels CNS axons away from the midline by promoting the expression of the midline repellent sli and its receptor robo.</text>
</comment>
<evidence type="ECO:0000259" key="13">
    <source>
        <dbReference type="PROSITE" id="PS50097"/>
    </source>
</evidence>
<dbReference type="CDD" id="cd00086">
    <property type="entry name" value="homeodomain"/>
    <property type="match status" value="1"/>
</dbReference>
<keyword evidence="7 9" id="KW-0539">Nucleus</keyword>
<evidence type="ECO:0000259" key="12">
    <source>
        <dbReference type="PROSITE" id="PS50071"/>
    </source>
</evidence>
<feature type="domain" description="Homeobox" evidence="12">
    <location>
        <begin position="295"/>
        <end position="368"/>
    </location>
</feature>
<dbReference type="GO" id="GO:0045467">
    <property type="term" value="P:R7 cell development"/>
    <property type="evidence" value="ECO:0007669"/>
    <property type="project" value="UniProtKB-ARBA"/>
</dbReference>
<feature type="DNA-binding region" description="Homeobox" evidence="9">
    <location>
        <begin position="297"/>
        <end position="369"/>
    </location>
</feature>
<accession>A0A6J1T3I6</accession>
<dbReference type="GeneID" id="113211143"/>
<evidence type="ECO:0000256" key="7">
    <source>
        <dbReference type="ARBA" id="ARBA00023242"/>
    </source>
</evidence>
<dbReference type="Gene3D" id="3.30.710.10">
    <property type="entry name" value="Potassium Channel Kv1.1, Chain A"/>
    <property type="match status" value="1"/>
</dbReference>
<dbReference type="SMART" id="SM00225">
    <property type="entry name" value="BTB"/>
    <property type="match status" value="1"/>
</dbReference>
<dbReference type="GO" id="GO:0007464">
    <property type="term" value="P:R3/R4 cell fate commitment"/>
    <property type="evidence" value="ECO:0007669"/>
    <property type="project" value="UniProtKB-ARBA"/>
</dbReference>
<dbReference type="SUPFAM" id="SSF54695">
    <property type="entry name" value="POZ domain"/>
    <property type="match status" value="1"/>
</dbReference>
<evidence type="ECO:0000256" key="5">
    <source>
        <dbReference type="ARBA" id="ARBA00023015"/>
    </source>
</evidence>
<dbReference type="GO" id="GO:0003677">
    <property type="term" value="F:DNA binding"/>
    <property type="evidence" value="ECO:0007669"/>
    <property type="project" value="UniProtKB-UniRule"/>
</dbReference>
<evidence type="ECO:0000256" key="6">
    <source>
        <dbReference type="ARBA" id="ARBA00023163"/>
    </source>
</evidence>
<sequence>MSELQDFCLRWSSYSQQLSEALRTLLDRELLVDVTLACDGRSLRAHRAVLSACSTYFQELFQESSHPHPIVILKDVRYQELEALVKFMYHGEVTVNNDILPGFLRTAETLHIRGLTDSALSSNTSTISPLKQIANGNRRSLDEDGNAVDHDPTSSINRISPVNVKRIKTEQQNTSQYQHSVRHLPHQDLDGSIGNEGSADEGTVPDQDCSIRSEDLSHIHSEQYAVQRTITSLDGLSQLVMPVMQDDSSHSPTYGGVCANIQNQHHPQIPQAPSLQHQITHASNNAGSAGGGSTSRPYRHRVLYNQDQLLQLEAWYRQDRYPSGALMREYADTLAAMVPNTPGSIGAHPMRQNVDYWFQNRRRKDFHPEVMQQREKKKLAKTLWGNYNGIPAPGANLGEASNSSHHDDLPSTR</sequence>
<proteinExistence type="predicted"/>
<dbReference type="AlphaFoldDB" id="A0A6J1T3I6"/>
<evidence type="ECO:0000256" key="11">
    <source>
        <dbReference type="SAM" id="MobiDB-lite"/>
    </source>
</evidence>
<reference evidence="15" key="1">
    <citation type="submission" date="2025-08" db="UniProtKB">
        <authorList>
            <consortium name="RefSeq"/>
        </authorList>
    </citation>
    <scope>IDENTIFICATION</scope>
    <source>
        <tissue evidence="15">Whole organism</tissue>
    </source>
</reference>
<name>A0A6J1T3I6_FRAOC</name>
<evidence type="ECO:0000256" key="8">
    <source>
        <dbReference type="ARBA" id="ARBA00037382"/>
    </source>
</evidence>
<evidence type="ECO:0000256" key="3">
    <source>
        <dbReference type="ARBA" id="ARBA00022782"/>
    </source>
</evidence>
<dbReference type="PROSITE" id="PS50071">
    <property type="entry name" value="HOMEOBOX_2"/>
    <property type="match status" value="1"/>
</dbReference>
<keyword evidence="4" id="KW-0524">Neurogenesis</keyword>
<dbReference type="RefSeq" id="XP_026285221.1">
    <property type="nucleotide sequence ID" value="XM_026429436.2"/>
</dbReference>
<evidence type="ECO:0000256" key="10">
    <source>
        <dbReference type="RuleBase" id="RU000682"/>
    </source>
</evidence>
<dbReference type="GO" id="GO:0005634">
    <property type="term" value="C:nucleus"/>
    <property type="evidence" value="ECO:0007669"/>
    <property type="project" value="UniProtKB-SubCell"/>
</dbReference>
<feature type="region of interest" description="Disordered" evidence="11">
    <location>
        <begin position="137"/>
        <end position="162"/>
    </location>
</feature>
<comment type="subcellular location">
    <subcellularLocation>
        <location evidence="1 9 10">Nucleus</location>
    </subcellularLocation>
</comment>
<dbReference type="PANTHER" id="PTHR23110:SF111">
    <property type="entry name" value="LONGITUDINALS LACKING PROTEIN, ISOFORMS F_I_K_T"/>
    <property type="match status" value="1"/>
</dbReference>
<feature type="compositionally biased region" description="Basic and acidic residues" evidence="11">
    <location>
        <begin position="139"/>
        <end position="152"/>
    </location>
</feature>
<feature type="compositionally biased region" description="Basic and acidic residues" evidence="11">
    <location>
        <begin position="404"/>
        <end position="413"/>
    </location>
</feature>
<evidence type="ECO:0000256" key="2">
    <source>
        <dbReference type="ARBA" id="ARBA00022473"/>
    </source>
</evidence>
<dbReference type="GO" id="GO:0007526">
    <property type="term" value="P:larval somatic muscle development"/>
    <property type="evidence" value="ECO:0007669"/>
    <property type="project" value="UniProtKB-ARBA"/>
</dbReference>
<evidence type="ECO:0000313" key="15">
    <source>
        <dbReference type="RefSeq" id="XP_026285221.1"/>
    </source>
</evidence>
<feature type="region of interest" description="Disordered" evidence="11">
    <location>
        <begin position="391"/>
        <end position="413"/>
    </location>
</feature>
<evidence type="ECO:0000256" key="4">
    <source>
        <dbReference type="ARBA" id="ARBA00022902"/>
    </source>
</evidence>
<dbReference type="Pfam" id="PF00651">
    <property type="entry name" value="BTB"/>
    <property type="match status" value="1"/>
</dbReference>
<evidence type="ECO:0000256" key="9">
    <source>
        <dbReference type="PROSITE-ProRule" id="PRU00108"/>
    </source>
</evidence>
<dbReference type="SUPFAM" id="SSF46689">
    <property type="entry name" value="Homeodomain-like"/>
    <property type="match status" value="1"/>
</dbReference>
<keyword evidence="14" id="KW-1185">Reference proteome</keyword>
<evidence type="ECO:0000256" key="1">
    <source>
        <dbReference type="ARBA" id="ARBA00004123"/>
    </source>
</evidence>
<dbReference type="GO" id="GO:0048813">
    <property type="term" value="P:dendrite morphogenesis"/>
    <property type="evidence" value="ECO:0007669"/>
    <property type="project" value="UniProtKB-ARBA"/>
</dbReference>
<dbReference type="GO" id="GO:0035167">
    <property type="term" value="P:larval lymph gland hemopoiesis"/>
    <property type="evidence" value="ECO:0007669"/>
    <property type="project" value="UniProtKB-ARBA"/>
</dbReference>
<dbReference type="InterPro" id="IPR001356">
    <property type="entry name" value="HD"/>
</dbReference>
<dbReference type="PROSITE" id="PS50097">
    <property type="entry name" value="BTB"/>
    <property type="match status" value="1"/>
</dbReference>